<dbReference type="GeneID" id="119739694"/>
<keyword evidence="8" id="KW-0808">Transferase</keyword>
<comment type="catalytic activity">
    <reaction evidence="22">
        <text>an N(4)-{beta-D-GlcNAc-(1-&gt;2)-alpha-D-Man-(1-&gt;3)-[alpha-D-Man-(1-&gt;6)]-beta-D-Man-(1-&gt;4)-beta-D-GlcNAc-(1-&gt;4)-beta-D-GlcNAc}-L-asparaginyl-[protein] + UDP-N-acetyl-alpha-D-glucosamine = N(4)-{beta-D-GlcNAc-(1-&gt;2)-alpha-D-Man-(1-&gt;3)-[beta-D-GlcNAc-(1-&gt;2)-alpha-D-Man-(1-&gt;6)]-beta-D-Man-(1-&gt;4)-beta-D-GlcNAc-(1-&gt;4)-beta-D-GlcNAc}-L-asparaginyl-[protein] + UDP + H(+)</text>
        <dbReference type="Rhea" id="RHEA:12941"/>
        <dbReference type="Rhea" id="RHEA-COMP:13526"/>
        <dbReference type="Rhea" id="RHEA-COMP:14369"/>
        <dbReference type="ChEBI" id="CHEBI:15378"/>
        <dbReference type="ChEBI" id="CHEBI:57705"/>
        <dbReference type="ChEBI" id="CHEBI:58223"/>
        <dbReference type="ChEBI" id="CHEBI:60615"/>
        <dbReference type="ChEBI" id="CHEBI:60651"/>
        <dbReference type="EC" id="2.4.1.143"/>
    </reaction>
</comment>
<evidence type="ECO:0000256" key="26">
    <source>
        <dbReference type="PIRSR" id="PIRSR607754-4"/>
    </source>
</evidence>
<evidence type="ECO:0000313" key="29">
    <source>
        <dbReference type="EnsemblMetazoa" id="XP_038070644.1"/>
    </source>
</evidence>
<comment type="subcellular location">
    <subcellularLocation>
        <location evidence="2">Golgi apparatus membrane</location>
        <topology evidence="2">Single-pass type II membrane protein</topology>
    </subcellularLocation>
</comment>
<dbReference type="RefSeq" id="XP_038070644.1">
    <property type="nucleotide sequence ID" value="XM_038214716.1"/>
</dbReference>
<dbReference type="GO" id="GO:0006487">
    <property type="term" value="P:protein N-linked glycosylation"/>
    <property type="evidence" value="ECO:0007669"/>
    <property type="project" value="TreeGrafter"/>
</dbReference>
<evidence type="ECO:0000256" key="23">
    <source>
        <dbReference type="PIRSR" id="PIRSR607754-1"/>
    </source>
</evidence>
<dbReference type="InterPro" id="IPR007754">
    <property type="entry name" value="GlcNAc_II"/>
</dbReference>
<comment type="similarity">
    <text evidence="4">Belongs to the glycosyltransferase 16 (GT16) protein family.</text>
</comment>
<dbReference type="AlphaFoldDB" id="A0A914B4B2"/>
<evidence type="ECO:0000256" key="14">
    <source>
        <dbReference type="ARBA" id="ARBA00023136"/>
    </source>
</evidence>
<keyword evidence="15 25" id="KW-1015">Disulfide bond</keyword>
<dbReference type="Proteomes" id="UP000887568">
    <property type="component" value="Unplaced"/>
</dbReference>
<evidence type="ECO:0000256" key="5">
    <source>
        <dbReference type="ARBA" id="ARBA00012613"/>
    </source>
</evidence>
<proteinExistence type="inferred from homology"/>
<evidence type="ECO:0000256" key="9">
    <source>
        <dbReference type="ARBA" id="ARBA00022692"/>
    </source>
</evidence>
<dbReference type="EC" id="2.4.1.143" evidence="5"/>
<protein>
    <recommendedName>
        <fullName evidence="6">Alpha-1,6-mannosyl-glycoprotein 2-beta-N-acetylglucosaminyltransferase</fullName>
        <ecNumber evidence="5">2.4.1.143</ecNumber>
    </recommendedName>
    <alternativeName>
        <fullName evidence="21">Beta-1,2-N-acetylglucosaminyltransferase II</fullName>
    </alternativeName>
    <alternativeName>
        <fullName evidence="20">GlcNAc-T II</fullName>
    </alternativeName>
    <alternativeName>
        <fullName evidence="19">Mannoside acetylglucosaminyltransferase 2</fullName>
    </alternativeName>
    <alternativeName>
        <fullName evidence="18">N-glycosyl-oligosaccharide-glycoprotein N-acetylglucosaminyltransferase II</fullName>
    </alternativeName>
</protein>
<accession>A0A914B4B2</accession>
<evidence type="ECO:0000256" key="7">
    <source>
        <dbReference type="ARBA" id="ARBA00022676"/>
    </source>
</evidence>
<feature type="signal peptide" evidence="28">
    <location>
        <begin position="1"/>
        <end position="26"/>
    </location>
</feature>
<feature type="region of interest" description="Disordered" evidence="27">
    <location>
        <begin position="53"/>
        <end position="74"/>
    </location>
</feature>
<feature type="binding site" evidence="23">
    <location>
        <position position="177"/>
    </location>
    <ligand>
        <name>substrate</name>
    </ligand>
</feature>
<evidence type="ECO:0000256" key="11">
    <source>
        <dbReference type="ARBA" id="ARBA00022968"/>
    </source>
</evidence>
<feature type="chain" id="PRO_5037517376" description="Alpha-1,6-mannosyl-glycoprotein 2-beta-N-acetylglucosaminyltransferase" evidence="28">
    <location>
        <begin position="27"/>
        <end position="476"/>
    </location>
</feature>
<dbReference type="EnsemblMetazoa" id="XM_038214716.1">
    <property type="protein sequence ID" value="XP_038070644.1"/>
    <property type="gene ID" value="LOC119739694"/>
</dbReference>
<evidence type="ECO:0000256" key="20">
    <source>
        <dbReference type="ARBA" id="ARBA00032552"/>
    </source>
</evidence>
<sequence length="476" mass="54766">MRLRRLHKLAIAITCLLMYTMYRVTNDDNDGNQDGGVAGGANAGADHSLNVAKPVQPVKPNKGQSEEHPRVKKQDAVVIGVNHNVKEVKQSGPEVLPANPVKVRTNRTGEAERIRQAILDVNSKEEVRNLARFPTRSNASVVILVMVHKRLEYLRYLINSLRQVRDIGDALLIFSHDYYSEEINALIRTVDFCQTMQIFYPYLLQIYEKEFPGEDPGDCPRDMKRDRAKEIKCNNWEHPDKYGHYREVRFVMTKHHWFWKLQHVFGGLSATKNHKGLVLLIEEDHYMTPDAYYMLQKMYELKGSKCSECDIFTLGTYEKSRRYKDRGNTVDVLQFYSSRHNMGMALDRSTWDRLQPCVKEFCNYDDYNWDWTLQHVSLTCLKPSLSVIVPKAPRIFHIGECGIHHKGKCNAAELVKQLDSVVASSSDYLFPESLTMTPLTRALYRKMPKPNGGWGDVRDHSLCMAYGQTDATKARS</sequence>
<comment type="cofactor">
    <cofactor evidence="1 24">
        <name>Mn(2+)</name>
        <dbReference type="ChEBI" id="CHEBI:29035"/>
    </cofactor>
</comment>
<evidence type="ECO:0000256" key="28">
    <source>
        <dbReference type="SAM" id="SignalP"/>
    </source>
</evidence>
<dbReference type="Pfam" id="PF05060">
    <property type="entry name" value="MGAT2"/>
    <property type="match status" value="1"/>
</dbReference>
<dbReference type="PANTHER" id="PTHR12871">
    <property type="entry name" value="BETA-1,2-N-ACETYLGLUCOSAMINYLTRANSFERASE II"/>
    <property type="match status" value="1"/>
</dbReference>
<dbReference type="GO" id="GO:0005795">
    <property type="term" value="C:Golgi stack"/>
    <property type="evidence" value="ECO:0007669"/>
    <property type="project" value="InterPro"/>
</dbReference>
<evidence type="ECO:0000256" key="2">
    <source>
        <dbReference type="ARBA" id="ARBA00004323"/>
    </source>
</evidence>
<keyword evidence="13" id="KW-0333">Golgi apparatus</keyword>
<feature type="glycosylation site" description="N-linked (GlcNAc...) asparagine" evidence="26">
    <location>
        <position position="106"/>
    </location>
</feature>
<keyword evidence="16 26" id="KW-0325">Glycoprotein</keyword>
<keyword evidence="7" id="KW-0328">Glycosyltransferase</keyword>
<feature type="disulfide bond" evidence="25">
    <location>
        <begin position="306"/>
        <end position="309"/>
    </location>
</feature>
<feature type="disulfide bond" evidence="25">
    <location>
        <begin position="362"/>
        <end position="463"/>
    </location>
</feature>
<evidence type="ECO:0000256" key="18">
    <source>
        <dbReference type="ARBA" id="ARBA00029663"/>
    </source>
</evidence>
<dbReference type="OMA" id="FWSAEIN"/>
<evidence type="ECO:0000313" key="30">
    <source>
        <dbReference type="Proteomes" id="UP000887568"/>
    </source>
</evidence>
<evidence type="ECO:0000256" key="27">
    <source>
        <dbReference type="SAM" id="MobiDB-lite"/>
    </source>
</evidence>
<feature type="binding site" evidence="24">
    <location>
        <position position="397"/>
    </location>
    <ligand>
        <name>Mn(2+)</name>
        <dbReference type="ChEBI" id="CHEBI:29035"/>
    </ligand>
</feature>
<evidence type="ECO:0000256" key="25">
    <source>
        <dbReference type="PIRSR" id="PIRSR607754-3"/>
    </source>
</evidence>
<evidence type="ECO:0000256" key="12">
    <source>
        <dbReference type="ARBA" id="ARBA00022989"/>
    </source>
</evidence>
<dbReference type="Gene3D" id="3.90.550.10">
    <property type="entry name" value="Spore Coat Polysaccharide Biosynthesis Protein SpsA, Chain A"/>
    <property type="match status" value="1"/>
</dbReference>
<feature type="binding site" evidence="23">
    <location>
        <position position="321"/>
    </location>
    <ligand>
        <name>substrate</name>
    </ligand>
</feature>
<dbReference type="InterPro" id="IPR029044">
    <property type="entry name" value="Nucleotide-diphossugar_trans"/>
</dbReference>
<keyword evidence="10 24" id="KW-0479">Metal-binding</keyword>
<evidence type="ECO:0000256" key="6">
    <source>
        <dbReference type="ARBA" id="ARBA00014817"/>
    </source>
</evidence>
<reference evidence="29" key="1">
    <citation type="submission" date="2022-11" db="UniProtKB">
        <authorList>
            <consortium name="EnsemblMetazoa"/>
        </authorList>
    </citation>
    <scope>IDENTIFICATION</scope>
</reference>
<keyword evidence="30" id="KW-1185">Reference proteome</keyword>
<evidence type="ECO:0000256" key="4">
    <source>
        <dbReference type="ARBA" id="ARBA00011011"/>
    </source>
</evidence>
<keyword evidence="14" id="KW-0472">Membrane</keyword>
<dbReference type="CTD" id="4247"/>
<feature type="compositionally biased region" description="Basic and acidic residues" evidence="27">
    <location>
        <begin position="64"/>
        <end position="74"/>
    </location>
</feature>
<dbReference type="OrthoDB" id="6019616at2759"/>
<evidence type="ECO:0000256" key="8">
    <source>
        <dbReference type="ARBA" id="ARBA00022679"/>
    </source>
</evidence>
<feature type="disulfide bond" evidence="25">
    <location>
        <begin position="357"/>
        <end position="380"/>
    </location>
</feature>
<dbReference type="GO" id="GO:0046872">
    <property type="term" value="F:metal ion binding"/>
    <property type="evidence" value="ECO:0007669"/>
    <property type="project" value="UniProtKB-KW"/>
</dbReference>
<organism evidence="29 30">
    <name type="scientific">Patiria miniata</name>
    <name type="common">Bat star</name>
    <name type="synonym">Asterina miniata</name>
    <dbReference type="NCBI Taxonomy" id="46514"/>
    <lineage>
        <taxon>Eukaryota</taxon>
        <taxon>Metazoa</taxon>
        <taxon>Echinodermata</taxon>
        <taxon>Eleutherozoa</taxon>
        <taxon>Asterozoa</taxon>
        <taxon>Asteroidea</taxon>
        <taxon>Valvatacea</taxon>
        <taxon>Valvatida</taxon>
        <taxon>Asterinidae</taxon>
        <taxon>Patiria</taxon>
    </lineage>
</organism>
<evidence type="ECO:0000256" key="1">
    <source>
        <dbReference type="ARBA" id="ARBA00001936"/>
    </source>
</evidence>
<evidence type="ECO:0000256" key="17">
    <source>
        <dbReference type="ARBA" id="ARBA00023211"/>
    </source>
</evidence>
<evidence type="ECO:0000256" key="10">
    <source>
        <dbReference type="ARBA" id="ARBA00022723"/>
    </source>
</evidence>
<keyword evidence="28" id="KW-0732">Signal</keyword>
<name>A0A914B4B2_PATMI</name>
<evidence type="ECO:0000256" key="21">
    <source>
        <dbReference type="ARBA" id="ARBA00032915"/>
    </source>
</evidence>
<evidence type="ECO:0000256" key="13">
    <source>
        <dbReference type="ARBA" id="ARBA00023034"/>
    </source>
</evidence>
<dbReference type="GO" id="GO:0008455">
    <property type="term" value="F:alpha-1,6-mannosylglycoprotein 2-beta-N-acetylglucosaminyltransferase activity"/>
    <property type="evidence" value="ECO:0007669"/>
    <property type="project" value="UniProtKB-EC"/>
</dbReference>
<keyword evidence="12" id="KW-1133">Transmembrane helix</keyword>
<keyword evidence="9" id="KW-0812">Transmembrane</keyword>
<evidence type="ECO:0000256" key="24">
    <source>
        <dbReference type="PIRSR" id="PIRSR607754-2"/>
    </source>
</evidence>
<evidence type="ECO:0000256" key="3">
    <source>
        <dbReference type="ARBA" id="ARBA00004922"/>
    </source>
</evidence>
<evidence type="ECO:0000256" key="22">
    <source>
        <dbReference type="ARBA" id="ARBA00093257"/>
    </source>
</evidence>
<dbReference type="GO" id="GO:0000139">
    <property type="term" value="C:Golgi membrane"/>
    <property type="evidence" value="ECO:0007669"/>
    <property type="project" value="UniProtKB-SubCell"/>
</dbReference>
<comment type="pathway">
    <text evidence="3">Protein modification; protein glycosylation.</text>
</comment>
<feature type="disulfide bond" evidence="25">
    <location>
        <begin position="219"/>
        <end position="233"/>
    </location>
</feature>
<feature type="disulfide bond" evidence="25">
    <location>
        <begin position="401"/>
        <end position="409"/>
    </location>
</feature>
<feature type="binding site" evidence="24">
    <location>
        <position position="284"/>
    </location>
    <ligand>
        <name>Mn(2+)</name>
        <dbReference type="ChEBI" id="CHEBI:29035"/>
    </ligand>
</feature>
<dbReference type="SUPFAM" id="SSF53448">
    <property type="entry name" value="Nucleotide-diphospho-sugar transferases"/>
    <property type="match status" value="1"/>
</dbReference>
<evidence type="ECO:0000256" key="15">
    <source>
        <dbReference type="ARBA" id="ARBA00023157"/>
    </source>
</evidence>
<dbReference type="GO" id="GO:0009312">
    <property type="term" value="P:oligosaccharide biosynthetic process"/>
    <property type="evidence" value="ECO:0007669"/>
    <property type="project" value="InterPro"/>
</dbReference>
<keyword evidence="17 24" id="KW-0464">Manganese</keyword>
<evidence type="ECO:0000256" key="19">
    <source>
        <dbReference type="ARBA" id="ARBA00031203"/>
    </source>
</evidence>
<evidence type="ECO:0000256" key="16">
    <source>
        <dbReference type="ARBA" id="ARBA00023180"/>
    </source>
</evidence>
<dbReference type="PANTHER" id="PTHR12871:SF0">
    <property type="entry name" value="ALPHA-1,6-MANNOSYL-GLYCOPROTEIN 2-BETA-N-ACETYLGLUCOSAMINYLTRANSFERASE"/>
    <property type="match status" value="1"/>
</dbReference>
<keyword evidence="11" id="KW-0735">Signal-anchor</keyword>